<sequence>MLNTLTNSPRQIALGDRVTFDTDEGYQAGTVNDLRRDVGNGELHAWVELDHQWPGMFRAVPLGALVSIKPAQTERQHLACLAGTASMQFIKGSACGKTSKADQLRQCSSCATA</sequence>
<organism evidence="1 2">
    <name type="scientific">Janthinobacterium svalbardensis</name>
    <dbReference type="NCBI Taxonomy" id="368607"/>
    <lineage>
        <taxon>Bacteria</taxon>
        <taxon>Pseudomonadati</taxon>
        <taxon>Pseudomonadota</taxon>
        <taxon>Betaproteobacteria</taxon>
        <taxon>Burkholderiales</taxon>
        <taxon>Oxalobacteraceae</taxon>
        <taxon>Janthinobacterium</taxon>
    </lineage>
</organism>
<dbReference type="AlphaFoldDB" id="A0A290WTC7"/>
<proteinExistence type="predicted"/>
<accession>A0A290WTC7</accession>
<dbReference type="KEGG" id="jsv:CNX70_07900"/>
<evidence type="ECO:0000313" key="1">
    <source>
        <dbReference type="EMBL" id="ATD60123.1"/>
    </source>
</evidence>
<evidence type="ECO:0000313" key="2">
    <source>
        <dbReference type="Proteomes" id="UP000218437"/>
    </source>
</evidence>
<gene>
    <name evidence="1" type="ORF">CNX70_07900</name>
</gene>
<dbReference type="Proteomes" id="UP000218437">
    <property type="component" value="Chromosome"/>
</dbReference>
<dbReference type="EMBL" id="CP023422">
    <property type="protein sequence ID" value="ATD60123.1"/>
    <property type="molecule type" value="Genomic_DNA"/>
</dbReference>
<keyword evidence="2" id="KW-1185">Reference proteome</keyword>
<reference evidence="1 2" key="1">
    <citation type="submission" date="2017-09" db="EMBL/GenBank/DDBJ databases">
        <title>Complete genome sequence of Janthinobacterium svalbardensis PAMC 27463.</title>
        <authorList>
            <person name="Cho Y.-J."/>
            <person name="Cho A."/>
            <person name="Kim O.-S."/>
            <person name="Lee J.-I."/>
        </authorList>
    </citation>
    <scope>NUCLEOTIDE SEQUENCE [LARGE SCALE GENOMIC DNA]</scope>
    <source>
        <strain evidence="1 2">PAMC 27463</strain>
    </source>
</reference>
<protein>
    <submittedName>
        <fullName evidence="1">Uncharacterized protein</fullName>
    </submittedName>
</protein>
<dbReference type="RefSeq" id="WP_096234256.1">
    <property type="nucleotide sequence ID" value="NZ_CP023422.1"/>
</dbReference>
<name>A0A290WTC7_9BURK</name>